<dbReference type="STRING" id="45351.A7SKV0"/>
<protein>
    <recommendedName>
        <fullName evidence="1">Rab3GAP regulatory subunit C-terminal domain-containing protein</fullName>
    </recommendedName>
</protein>
<name>A7SKV0_NEMVE</name>
<dbReference type="OMA" id="EQWNLLL"/>
<dbReference type="EMBL" id="DS469691">
    <property type="protein sequence ID" value="EDO35702.1"/>
    <property type="molecule type" value="Genomic_DNA"/>
</dbReference>
<dbReference type="HOGENOM" id="CLU_028004_0_0_1"/>
<evidence type="ECO:0000313" key="2">
    <source>
        <dbReference type="EMBL" id="EDO35702.1"/>
    </source>
</evidence>
<dbReference type="AlphaFoldDB" id="A7SKV0"/>
<reference evidence="2 3" key="1">
    <citation type="journal article" date="2007" name="Science">
        <title>Sea anemone genome reveals ancestral eumetazoan gene repertoire and genomic organization.</title>
        <authorList>
            <person name="Putnam N.H."/>
            <person name="Srivastava M."/>
            <person name="Hellsten U."/>
            <person name="Dirks B."/>
            <person name="Chapman J."/>
            <person name="Salamov A."/>
            <person name="Terry A."/>
            <person name="Shapiro H."/>
            <person name="Lindquist E."/>
            <person name="Kapitonov V.V."/>
            <person name="Jurka J."/>
            <person name="Genikhovich G."/>
            <person name="Grigoriev I.V."/>
            <person name="Lucas S.M."/>
            <person name="Steele R.E."/>
            <person name="Finnerty J.R."/>
            <person name="Technau U."/>
            <person name="Martindale M.Q."/>
            <person name="Rokhsar D.S."/>
        </authorList>
    </citation>
    <scope>NUCLEOTIDE SEQUENCE [LARGE SCALE GENOMIC DNA]</scope>
    <source>
        <strain evidence="3">CH2 X CH6</strain>
    </source>
</reference>
<dbReference type="eggNOG" id="KOG2727">
    <property type="taxonomic scope" value="Eukaryota"/>
</dbReference>
<evidence type="ECO:0000313" key="3">
    <source>
        <dbReference type="Proteomes" id="UP000001593"/>
    </source>
</evidence>
<dbReference type="InParanoid" id="A7SKV0"/>
<dbReference type="Proteomes" id="UP000001593">
    <property type="component" value="Unassembled WGS sequence"/>
</dbReference>
<dbReference type="Pfam" id="PF14656">
    <property type="entry name" value="RAB3GAP2_C"/>
    <property type="match status" value="1"/>
</dbReference>
<accession>A7SKV0</accession>
<keyword evidence="3" id="KW-1185">Reference proteome</keyword>
<proteinExistence type="predicted"/>
<gene>
    <name evidence="2" type="ORF">NEMVEDRAFT_v1g121992</name>
</gene>
<sequence>RFPHSLHQDILWASCVQECALQWSADKEQTDKLVSALDHLRHIHCIGLQHGLAFLLWKTYFKDKISSVVVLMEKVGKAPKDRLCRKTVEMSCEALEQFLLVVKQLLELLAQVWTPVDLGHPVDHGHPVDVKNVLYAPLSMLEEALDQPTSYVPLVRLHITLVSVMWLIMGLELKSVRPLTLFDSTTKGAFLKDLSSNPPIPSGATDETILQSRKKFLCKAMSMLTSAQASKQMTGTSPAHPESTDWLKVVLALADQLEVDADPLRCHYVQELYSTGLDSAGKEVLMSVNDKQGLAGKLLVIVGQRLAHTLDSSESTTSVTQLSRLPTHISRWIKQQSPIKLACRDVPIQRTAELLSTILPLLPSGSNNCTLATELSEATQSLYR</sequence>
<feature type="non-terminal residue" evidence="2">
    <location>
        <position position="384"/>
    </location>
</feature>
<dbReference type="PhylomeDB" id="A7SKV0"/>
<evidence type="ECO:0000259" key="1">
    <source>
        <dbReference type="Pfam" id="PF14656"/>
    </source>
</evidence>
<feature type="domain" description="Rab3GAP regulatory subunit C-terminal" evidence="1">
    <location>
        <begin position="1"/>
        <end position="363"/>
    </location>
</feature>
<organism evidence="2 3">
    <name type="scientific">Nematostella vectensis</name>
    <name type="common">Starlet sea anemone</name>
    <dbReference type="NCBI Taxonomy" id="45351"/>
    <lineage>
        <taxon>Eukaryota</taxon>
        <taxon>Metazoa</taxon>
        <taxon>Cnidaria</taxon>
        <taxon>Anthozoa</taxon>
        <taxon>Hexacorallia</taxon>
        <taxon>Actiniaria</taxon>
        <taxon>Edwardsiidae</taxon>
        <taxon>Nematostella</taxon>
    </lineage>
</organism>
<dbReference type="InterPro" id="IPR029257">
    <property type="entry name" value="RAB3GAP2_C"/>
</dbReference>